<keyword evidence="2" id="KW-1185">Reference proteome</keyword>
<sequence>MGHPQSTATPISDDFTRLQQALEETANARDLASKHAPGYRFAVDGVLVDGVIVLEARRQQDIRAAFSLRENEHPSLLDITLFRNWLQKYQHHDWQVSEACDKLISGSLKTVNPQKALQQVAQKPFYWSYIAKDQLNGLTVRARVKEDKFDIGASSRIFQLLDWCVSPRTGVGQCTLQDQSEITLSFAIFKISRYDEGVIEIYGRSISNYI</sequence>
<comment type="caution">
    <text evidence="1">The sequence shown here is derived from an EMBL/GenBank/DDBJ whole genome shotgun (WGS) entry which is preliminary data.</text>
</comment>
<reference evidence="1" key="1">
    <citation type="submission" date="2022-10" db="EMBL/GenBank/DDBJ databases">
        <title>Culturing micro-colonial fungi from biological soil crusts in the Mojave desert and describing Neophaeococcomyces mojavensis, and introducing the new genera and species Taxawa tesnikishii.</title>
        <authorList>
            <person name="Kurbessoian T."/>
            <person name="Stajich J.E."/>
        </authorList>
    </citation>
    <scope>NUCLEOTIDE SEQUENCE</scope>
    <source>
        <strain evidence="1">JES_112</strain>
    </source>
</reference>
<dbReference type="EMBL" id="JAPDRQ010000130">
    <property type="protein sequence ID" value="KAJ9654138.1"/>
    <property type="molecule type" value="Genomic_DNA"/>
</dbReference>
<protein>
    <submittedName>
        <fullName evidence="1">Uncharacterized protein</fullName>
    </submittedName>
</protein>
<accession>A0ACC3A1T7</accession>
<evidence type="ECO:0000313" key="2">
    <source>
        <dbReference type="Proteomes" id="UP001172386"/>
    </source>
</evidence>
<dbReference type="Proteomes" id="UP001172386">
    <property type="component" value="Unassembled WGS sequence"/>
</dbReference>
<organism evidence="1 2">
    <name type="scientific">Neophaeococcomyces mojaviensis</name>
    <dbReference type="NCBI Taxonomy" id="3383035"/>
    <lineage>
        <taxon>Eukaryota</taxon>
        <taxon>Fungi</taxon>
        <taxon>Dikarya</taxon>
        <taxon>Ascomycota</taxon>
        <taxon>Pezizomycotina</taxon>
        <taxon>Eurotiomycetes</taxon>
        <taxon>Chaetothyriomycetidae</taxon>
        <taxon>Chaetothyriales</taxon>
        <taxon>Chaetothyriales incertae sedis</taxon>
        <taxon>Neophaeococcomyces</taxon>
    </lineage>
</organism>
<name>A0ACC3A1T7_9EURO</name>
<evidence type="ECO:0000313" key="1">
    <source>
        <dbReference type="EMBL" id="KAJ9654138.1"/>
    </source>
</evidence>
<gene>
    <name evidence="1" type="ORF">H2198_006757</name>
</gene>
<proteinExistence type="predicted"/>